<dbReference type="InterPro" id="IPR036597">
    <property type="entry name" value="Fido-like_dom_sf"/>
</dbReference>
<dbReference type="Proteomes" id="UP001302222">
    <property type="component" value="Unassembled WGS sequence"/>
</dbReference>
<evidence type="ECO:0000259" key="1">
    <source>
        <dbReference type="PROSITE" id="PS51459"/>
    </source>
</evidence>
<comment type="caution">
    <text evidence="2">The sequence shown here is derived from an EMBL/GenBank/DDBJ whole genome shotgun (WGS) entry which is preliminary data.</text>
</comment>
<organism evidence="2 3">
    <name type="scientific">Arcicella lustrica</name>
    <dbReference type="NCBI Taxonomy" id="2984196"/>
    <lineage>
        <taxon>Bacteria</taxon>
        <taxon>Pseudomonadati</taxon>
        <taxon>Bacteroidota</taxon>
        <taxon>Cytophagia</taxon>
        <taxon>Cytophagales</taxon>
        <taxon>Flectobacillaceae</taxon>
        <taxon>Arcicella</taxon>
    </lineage>
</organism>
<accession>A0ABU5SJD1</accession>
<dbReference type="PANTHER" id="PTHR13504:SF38">
    <property type="entry name" value="FIDO DOMAIN-CONTAINING PROTEIN"/>
    <property type="match status" value="1"/>
</dbReference>
<dbReference type="Gene3D" id="1.10.3290.10">
    <property type="entry name" value="Fido-like domain"/>
    <property type="match status" value="1"/>
</dbReference>
<dbReference type="PANTHER" id="PTHR13504">
    <property type="entry name" value="FIDO DOMAIN-CONTAINING PROTEIN DDB_G0283145"/>
    <property type="match status" value="1"/>
</dbReference>
<dbReference type="EMBL" id="JAYGIM010000008">
    <property type="protein sequence ID" value="MEA5427322.1"/>
    <property type="molecule type" value="Genomic_DNA"/>
</dbReference>
<evidence type="ECO:0000313" key="2">
    <source>
        <dbReference type="EMBL" id="MEA5427322.1"/>
    </source>
</evidence>
<sequence length="261" mass="30918">MNHQLIKSEYFSIWKSMLDMDIQAEFRAIEQIDLAPHSFTFYTSVSVMSSSKIEGEILEVDSYVKHKMLNIEYLPELTQKPNDLYQAYLFANENSLNQPNFIKAHQLISTNLLPKNQQGKIRKTQMLVMEHKTGRIQYEAAPASMVNELYDTLWTEIEELIKQEMTFEEVFYYASFIHLAFVNIHLFSDGNGRISRLLEKWFLAEKLGQRAWYIKSEKYYNQKVNDYYKNLARLGLFYEALDYDKSIPFLLMFPQSLVFEK</sequence>
<protein>
    <submittedName>
        <fullName evidence="2">Fic family protein</fullName>
    </submittedName>
</protein>
<reference evidence="2 3" key="1">
    <citation type="submission" date="2023-12" db="EMBL/GenBank/DDBJ databases">
        <title>Novel species of the genus Arcicella isolated from rivers.</title>
        <authorList>
            <person name="Lu H."/>
        </authorList>
    </citation>
    <scope>NUCLEOTIDE SEQUENCE [LARGE SCALE GENOMIC DNA]</scope>
    <source>
        <strain evidence="2 3">DC25W</strain>
    </source>
</reference>
<name>A0ABU5SJD1_9BACT</name>
<feature type="domain" description="Fido" evidence="1">
    <location>
        <begin position="96"/>
        <end position="252"/>
    </location>
</feature>
<dbReference type="InterPro" id="IPR003812">
    <property type="entry name" value="Fido"/>
</dbReference>
<dbReference type="InterPro" id="IPR040198">
    <property type="entry name" value="Fido_containing"/>
</dbReference>
<gene>
    <name evidence="2" type="ORF">VB798_12085</name>
</gene>
<proteinExistence type="predicted"/>
<dbReference type="RefSeq" id="WP_323258725.1">
    <property type="nucleotide sequence ID" value="NZ_JAYGIM010000008.1"/>
</dbReference>
<dbReference type="Pfam" id="PF02661">
    <property type="entry name" value="Fic"/>
    <property type="match status" value="1"/>
</dbReference>
<evidence type="ECO:0000313" key="3">
    <source>
        <dbReference type="Proteomes" id="UP001302222"/>
    </source>
</evidence>
<dbReference type="SUPFAM" id="SSF140931">
    <property type="entry name" value="Fic-like"/>
    <property type="match status" value="1"/>
</dbReference>
<keyword evidence="3" id="KW-1185">Reference proteome</keyword>
<dbReference type="PROSITE" id="PS51459">
    <property type="entry name" value="FIDO"/>
    <property type="match status" value="1"/>
</dbReference>